<evidence type="ECO:0000313" key="5">
    <source>
        <dbReference type="Proteomes" id="UP000191024"/>
    </source>
</evidence>
<name>A0A1G4IT49_9SACH</name>
<comment type="similarity">
    <text evidence="2">Belongs to the NAD(P)-dependent epimerase/dehydratase family. Dihydroflavonol-4-reductase subfamily.</text>
</comment>
<keyword evidence="5" id="KW-1185">Reference proteome</keyword>
<dbReference type="InterPro" id="IPR001509">
    <property type="entry name" value="Epimerase_deHydtase"/>
</dbReference>
<evidence type="ECO:0000256" key="2">
    <source>
        <dbReference type="ARBA" id="ARBA00023445"/>
    </source>
</evidence>
<sequence length="365" mass="40653">MSDEKVLVSGASGFIALHLLDALLSEGYHVIGTVRSQDKADRISKSFKKLYPYCKLDLVIVPDIGASGAFDETFKSIPDIQHVVHTASPFSFGQDKSMEESFLIPATQGTKNILESTKKYGKSVKRFVLTSSFAAIINIAHAGDRSFVHTEKTWNPIEWKEAREDERSSYMASKKLAEKLAWDFLEENKGEINFTLTTVNPPYVMGPQMFDWGVQRGTLNTSAEIVSKAVHLAPDFEGPFDTPKGLAVDVRDVALLHVLPLRNEKLAGQRLFPVSGTGQKSKDYEDGSWNLQRTLDILNKNFPELRGKIPKGKIIDNKPYLANHSSFNNDITTKLTGVEFKPFEETIVDSAKQILEVGSRTKSLI</sequence>
<dbReference type="PANTHER" id="PTHR10366">
    <property type="entry name" value="NAD DEPENDENT EPIMERASE/DEHYDRATASE"/>
    <property type="match status" value="1"/>
</dbReference>
<feature type="domain" description="NAD-dependent epimerase/dehydratase" evidence="3">
    <location>
        <begin position="6"/>
        <end position="208"/>
    </location>
</feature>
<dbReference type="Gene3D" id="3.40.50.720">
    <property type="entry name" value="NAD(P)-binding Rossmann-like Domain"/>
    <property type="match status" value="1"/>
</dbReference>
<dbReference type="STRING" id="1230905.A0A1G4IT49"/>
<protein>
    <submittedName>
        <fullName evidence="4">LAMI_0B00914g1_1</fullName>
    </submittedName>
</protein>
<evidence type="ECO:0000259" key="3">
    <source>
        <dbReference type="Pfam" id="PF01370"/>
    </source>
</evidence>
<dbReference type="InterPro" id="IPR036291">
    <property type="entry name" value="NAD(P)-bd_dom_sf"/>
</dbReference>
<dbReference type="OrthoDB" id="2735536at2759"/>
<reference evidence="4 5" key="1">
    <citation type="submission" date="2016-03" db="EMBL/GenBank/DDBJ databases">
        <authorList>
            <person name="Devillers H."/>
        </authorList>
    </citation>
    <scope>NUCLEOTIDE SEQUENCE [LARGE SCALE GENOMIC DNA]</scope>
    <source>
        <strain evidence="4">CBS 11717</strain>
    </source>
</reference>
<dbReference type="Pfam" id="PF01370">
    <property type="entry name" value="Epimerase"/>
    <property type="match status" value="1"/>
</dbReference>
<dbReference type="CDD" id="cd05227">
    <property type="entry name" value="AR_SDR_e"/>
    <property type="match status" value="1"/>
</dbReference>
<dbReference type="GO" id="GO:0016616">
    <property type="term" value="F:oxidoreductase activity, acting on the CH-OH group of donors, NAD or NADP as acceptor"/>
    <property type="evidence" value="ECO:0007669"/>
    <property type="project" value="TreeGrafter"/>
</dbReference>
<dbReference type="FunFam" id="3.40.50.720:FF:000191">
    <property type="entry name" value="Methylglyoxal reductase (NADPH-dependent)"/>
    <property type="match status" value="1"/>
</dbReference>
<keyword evidence="1" id="KW-0560">Oxidoreductase</keyword>
<gene>
    <name evidence="4" type="ORF">LAMI_0B00914G</name>
</gene>
<dbReference type="InterPro" id="IPR050425">
    <property type="entry name" value="NAD(P)_dehydrat-like"/>
</dbReference>
<dbReference type="SUPFAM" id="SSF51735">
    <property type="entry name" value="NAD(P)-binding Rossmann-fold domains"/>
    <property type="match status" value="1"/>
</dbReference>
<accession>A0A1G4IT49</accession>
<dbReference type="AlphaFoldDB" id="A0A1G4IT49"/>
<dbReference type="EMBL" id="LT598464">
    <property type="protein sequence ID" value="SCU80129.1"/>
    <property type="molecule type" value="Genomic_DNA"/>
</dbReference>
<proteinExistence type="inferred from homology"/>
<evidence type="ECO:0000313" key="4">
    <source>
        <dbReference type="EMBL" id="SCU80129.1"/>
    </source>
</evidence>
<organism evidence="4 5">
    <name type="scientific">Lachancea mirantina</name>
    <dbReference type="NCBI Taxonomy" id="1230905"/>
    <lineage>
        <taxon>Eukaryota</taxon>
        <taxon>Fungi</taxon>
        <taxon>Dikarya</taxon>
        <taxon>Ascomycota</taxon>
        <taxon>Saccharomycotina</taxon>
        <taxon>Saccharomycetes</taxon>
        <taxon>Saccharomycetales</taxon>
        <taxon>Saccharomycetaceae</taxon>
        <taxon>Lachancea</taxon>
    </lineage>
</organism>
<dbReference type="PANTHER" id="PTHR10366:SF564">
    <property type="entry name" value="STEROL-4-ALPHA-CARBOXYLATE 3-DEHYDROGENASE, DECARBOXYLATING"/>
    <property type="match status" value="1"/>
</dbReference>
<dbReference type="Proteomes" id="UP000191024">
    <property type="component" value="Chromosome B"/>
</dbReference>
<evidence type="ECO:0000256" key="1">
    <source>
        <dbReference type="ARBA" id="ARBA00023002"/>
    </source>
</evidence>